<name>A0A5N5SYY8_9CRUS</name>
<dbReference type="EMBL" id="SEYY01018839">
    <property type="protein sequence ID" value="KAB7498919.1"/>
    <property type="molecule type" value="Genomic_DNA"/>
</dbReference>
<protein>
    <submittedName>
        <fullName evidence="2">Uncharacterized protein</fullName>
    </submittedName>
</protein>
<evidence type="ECO:0000313" key="2">
    <source>
        <dbReference type="EMBL" id="KAB7498919.1"/>
    </source>
</evidence>
<feature type="compositionally biased region" description="Basic and acidic residues" evidence="1">
    <location>
        <begin position="48"/>
        <end position="63"/>
    </location>
</feature>
<feature type="non-terminal residue" evidence="2">
    <location>
        <position position="1"/>
    </location>
</feature>
<dbReference type="OrthoDB" id="340346at2759"/>
<feature type="compositionally biased region" description="Basic and acidic residues" evidence="1">
    <location>
        <begin position="22"/>
        <end position="35"/>
    </location>
</feature>
<dbReference type="Proteomes" id="UP000326759">
    <property type="component" value="Unassembled WGS sequence"/>
</dbReference>
<comment type="caution">
    <text evidence="2">The sequence shown here is derived from an EMBL/GenBank/DDBJ whole genome shotgun (WGS) entry which is preliminary data.</text>
</comment>
<feature type="region of interest" description="Disordered" evidence="1">
    <location>
        <begin position="22"/>
        <end position="123"/>
    </location>
</feature>
<organism evidence="2 3">
    <name type="scientific">Armadillidium nasatum</name>
    <dbReference type="NCBI Taxonomy" id="96803"/>
    <lineage>
        <taxon>Eukaryota</taxon>
        <taxon>Metazoa</taxon>
        <taxon>Ecdysozoa</taxon>
        <taxon>Arthropoda</taxon>
        <taxon>Crustacea</taxon>
        <taxon>Multicrustacea</taxon>
        <taxon>Malacostraca</taxon>
        <taxon>Eumalacostraca</taxon>
        <taxon>Peracarida</taxon>
        <taxon>Isopoda</taxon>
        <taxon>Oniscidea</taxon>
        <taxon>Crinocheta</taxon>
        <taxon>Armadillidiidae</taxon>
        <taxon>Armadillidium</taxon>
    </lineage>
</organism>
<dbReference type="AlphaFoldDB" id="A0A5N5SYY8"/>
<proteinExistence type="predicted"/>
<sequence length="123" mass="13703">SLLMKESDRDVSALITEVIGHLDKIEVSESKRESPEGQEMSNGISDAYAERRVMERDKSKGGTEDASNSLPNKEQEVRPSSGINGSNRRVASPRKIPSYVVAQRRRSHNFAPELPPDEKAVKR</sequence>
<keyword evidence="3" id="KW-1185">Reference proteome</keyword>
<gene>
    <name evidence="2" type="ORF">Anas_08428</name>
</gene>
<evidence type="ECO:0000256" key="1">
    <source>
        <dbReference type="SAM" id="MobiDB-lite"/>
    </source>
</evidence>
<accession>A0A5N5SYY8</accession>
<reference evidence="2 3" key="1">
    <citation type="journal article" date="2019" name="PLoS Biol.">
        <title>Sex chromosomes control vertical transmission of feminizing Wolbachia symbionts in an isopod.</title>
        <authorList>
            <person name="Becking T."/>
            <person name="Chebbi M.A."/>
            <person name="Giraud I."/>
            <person name="Moumen B."/>
            <person name="Laverre T."/>
            <person name="Caubet Y."/>
            <person name="Peccoud J."/>
            <person name="Gilbert C."/>
            <person name="Cordaux R."/>
        </authorList>
    </citation>
    <scope>NUCLEOTIDE SEQUENCE [LARGE SCALE GENOMIC DNA]</scope>
    <source>
        <strain evidence="2">ANa2</strain>
        <tissue evidence="2">Whole body excluding digestive tract and cuticle</tissue>
    </source>
</reference>
<evidence type="ECO:0000313" key="3">
    <source>
        <dbReference type="Proteomes" id="UP000326759"/>
    </source>
</evidence>